<organism evidence="1 2">
    <name type="scientific">Holdemania filiformis</name>
    <dbReference type="NCBI Taxonomy" id="61171"/>
    <lineage>
        <taxon>Bacteria</taxon>
        <taxon>Bacillati</taxon>
        <taxon>Bacillota</taxon>
        <taxon>Erysipelotrichia</taxon>
        <taxon>Erysipelotrichales</taxon>
        <taxon>Erysipelotrichaceae</taxon>
        <taxon>Holdemania</taxon>
    </lineage>
</organism>
<keyword evidence="2" id="KW-1185">Reference proteome</keyword>
<accession>A0A412G2S6</accession>
<dbReference type="EMBL" id="QRUP01000008">
    <property type="protein sequence ID" value="RGR74742.1"/>
    <property type="molecule type" value="Genomic_DNA"/>
</dbReference>
<evidence type="ECO:0000313" key="2">
    <source>
        <dbReference type="Proteomes" id="UP000284178"/>
    </source>
</evidence>
<comment type="caution">
    <text evidence="1">The sequence shown here is derived from an EMBL/GenBank/DDBJ whole genome shotgun (WGS) entry which is preliminary data.</text>
</comment>
<dbReference type="AlphaFoldDB" id="A0A412G2S6"/>
<proteinExistence type="predicted"/>
<reference evidence="1 2" key="1">
    <citation type="submission" date="2018-08" db="EMBL/GenBank/DDBJ databases">
        <title>A genome reference for cultivated species of the human gut microbiota.</title>
        <authorList>
            <person name="Zou Y."/>
            <person name="Xue W."/>
            <person name="Luo G."/>
        </authorList>
    </citation>
    <scope>NUCLEOTIDE SEQUENCE [LARGE SCALE GENOMIC DNA]</scope>
    <source>
        <strain evidence="1 2">AF24-29</strain>
    </source>
</reference>
<name>A0A412G2S6_9FIRM</name>
<dbReference type="Proteomes" id="UP000284178">
    <property type="component" value="Unassembled WGS sequence"/>
</dbReference>
<evidence type="ECO:0000313" key="1">
    <source>
        <dbReference type="EMBL" id="RGR74742.1"/>
    </source>
</evidence>
<protein>
    <submittedName>
        <fullName evidence="1">Uncharacterized protein</fullName>
    </submittedName>
</protein>
<gene>
    <name evidence="1" type="ORF">DWY25_08150</name>
</gene>
<sequence length="75" mass="9012">MQQEKLKPVVDILNAISDLIEIQYSRFYQSKSNKNAMETMTRSNLFESRIMLMFFLYDAVQELRDQKPNFCNRKL</sequence>